<feature type="transmembrane region" description="Helical" evidence="1">
    <location>
        <begin position="21"/>
        <end position="41"/>
    </location>
</feature>
<organism evidence="2 3">
    <name type="scientific">Thalassotalea castellviae</name>
    <dbReference type="NCBI Taxonomy" id="3075612"/>
    <lineage>
        <taxon>Bacteria</taxon>
        <taxon>Pseudomonadati</taxon>
        <taxon>Pseudomonadota</taxon>
        <taxon>Gammaproteobacteria</taxon>
        <taxon>Alteromonadales</taxon>
        <taxon>Colwelliaceae</taxon>
        <taxon>Thalassotalea</taxon>
    </lineage>
</organism>
<sequence>MTTQLMTRLLKNPTENKNGHRLTLVGSRFFIIYFMLSLLYMSSAFKVYAHNFHTKGQVSTTHNASHSQGKSSQVFASKLTFQSYVKYLGNEALFVHIANSKLLFDPFFHDNIRIYQLVPDTLKRDIFSGTAPFNAINLILISHAHRDHFAVDEVVSYLLRFTNTKLVGPKQAIDKINTQLKKLNKTISHERLISVNLNIGDQPWQQKIGEFLIDAVRIPHAGWPSRAEVENIVFRVTVNHAIDDTASQYTTVMHMGDADPDDDHYLPYRSFWRKKITEVNFPPYWFLYSAEGRDILDNIIGAKTNIGVHVPMAVPKQLQQSGREYFSIPGNIKPLHSQTPDK</sequence>
<accession>A0ABU3A4R7</accession>
<keyword evidence="3" id="KW-1185">Reference proteome</keyword>
<evidence type="ECO:0000256" key="1">
    <source>
        <dbReference type="SAM" id="Phobius"/>
    </source>
</evidence>
<dbReference type="Gene3D" id="3.60.15.10">
    <property type="entry name" value="Ribonuclease Z/Hydroxyacylglutathione hydrolase-like"/>
    <property type="match status" value="1"/>
</dbReference>
<comment type="caution">
    <text evidence="2">The sequence shown here is derived from an EMBL/GenBank/DDBJ whole genome shotgun (WGS) entry which is preliminary data.</text>
</comment>
<name>A0ABU3A4R7_9GAMM</name>
<dbReference type="RefSeq" id="WP_311584499.1">
    <property type="nucleotide sequence ID" value="NZ_JAVRIF010000012.1"/>
</dbReference>
<dbReference type="Proteomes" id="UP001266357">
    <property type="component" value="Unassembled WGS sequence"/>
</dbReference>
<keyword evidence="1" id="KW-0812">Transmembrane</keyword>
<gene>
    <name evidence="2" type="ORF">RM573_16310</name>
</gene>
<reference evidence="2 3" key="1">
    <citation type="submission" date="2023-09" db="EMBL/GenBank/DDBJ databases">
        <authorList>
            <person name="Rey-Velasco X."/>
        </authorList>
    </citation>
    <scope>NUCLEOTIDE SEQUENCE [LARGE SCALE GENOMIC DNA]</scope>
    <source>
        <strain evidence="2 3">W431</strain>
    </source>
</reference>
<keyword evidence="1" id="KW-1133">Transmembrane helix</keyword>
<keyword evidence="1" id="KW-0472">Membrane</keyword>
<protein>
    <submittedName>
        <fullName evidence="2">MBL fold metallo-hydrolase</fullName>
    </submittedName>
</protein>
<proteinExistence type="predicted"/>
<dbReference type="Pfam" id="PF13483">
    <property type="entry name" value="Lactamase_B_3"/>
    <property type="match status" value="1"/>
</dbReference>
<dbReference type="EMBL" id="JAVRIF010000012">
    <property type="protein sequence ID" value="MDT0605168.1"/>
    <property type="molecule type" value="Genomic_DNA"/>
</dbReference>
<dbReference type="SUPFAM" id="SSF56281">
    <property type="entry name" value="Metallo-hydrolase/oxidoreductase"/>
    <property type="match status" value="1"/>
</dbReference>
<dbReference type="InterPro" id="IPR036866">
    <property type="entry name" value="RibonucZ/Hydroxyglut_hydro"/>
</dbReference>
<evidence type="ECO:0000313" key="3">
    <source>
        <dbReference type="Proteomes" id="UP001266357"/>
    </source>
</evidence>
<evidence type="ECO:0000313" key="2">
    <source>
        <dbReference type="EMBL" id="MDT0605168.1"/>
    </source>
</evidence>